<keyword evidence="5 8" id="KW-0812">Transmembrane</keyword>
<feature type="transmembrane region" description="Helical" evidence="8">
    <location>
        <begin position="366"/>
        <end position="387"/>
    </location>
</feature>
<accession>A0ABN0TXR3</accession>
<dbReference type="PANTHER" id="PTHR43271:SF1">
    <property type="entry name" value="INNER MEMBRANE TRANSPORT PROTEIN YNFM"/>
    <property type="match status" value="1"/>
</dbReference>
<proteinExistence type="inferred from homology"/>
<dbReference type="EMBL" id="BAAAGX010000007">
    <property type="protein sequence ID" value="GAA0232810.1"/>
    <property type="molecule type" value="Genomic_DNA"/>
</dbReference>
<dbReference type="Gene3D" id="1.20.1250.20">
    <property type="entry name" value="MFS general substrate transporter like domains"/>
    <property type="match status" value="1"/>
</dbReference>
<evidence type="ECO:0000256" key="5">
    <source>
        <dbReference type="ARBA" id="ARBA00022692"/>
    </source>
</evidence>
<evidence type="ECO:0000256" key="2">
    <source>
        <dbReference type="ARBA" id="ARBA00008335"/>
    </source>
</evidence>
<comment type="caution">
    <text evidence="10">The sequence shown here is derived from an EMBL/GenBank/DDBJ whole genome shotgun (WGS) entry which is preliminary data.</text>
</comment>
<evidence type="ECO:0000256" key="1">
    <source>
        <dbReference type="ARBA" id="ARBA00004651"/>
    </source>
</evidence>
<evidence type="ECO:0000313" key="11">
    <source>
        <dbReference type="Proteomes" id="UP001500967"/>
    </source>
</evidence>
<dbReference type="Proteomes" id="UP001500967">
    <property type="component" value="Unassembled WGS sequence"/>
</dbReference>
<feature type="transmembrane region" description="Helical" evidence="8">
    <location>
        <begin position="12"/>
        <end position="32"/>
    </location>
</feature>
<reference evidence="10 11" key="1">
    <citation type="journal article" date="2019" name="Int. J. Syst. Evol. Microbiol.">
        <title>The Global Catalogue of Microorganisms (GCM) 10K type strain sequencing project: providing services to taxonomists for standard genome sequencing and annotation.</title>
        <authorList>
            <consortium name="The Broad Institute Genomics Platform"/>
            <consortium name="The Broad Institute Genome Sequencing Center for Infectious Disease"/>
            <person name="Wu L."/>
            <person name="Ma J."/>
        </authorList>
    </citation>
    <scope>NUCLEOTIDE SEQUENCE [LARGE SCALE GENOMIC DNA]</scope>
    <source>
        <strain evidence="10 11">JCM 10425</strain>
    </source>
</reference>
<feature type="transmembrane region" description="Helical" evidence="8">
    <location>
        <begin position="339"/>
        <end position="360"/>
    </location>
</feature>
<dbReference type="InterPro" id="IPR011701">
    <property type="entry name" value="MFS"/>
</dbReference>
<feature type="domain" description="Major facilitator superfamily (MFS) profile" evidence="9">
    <location>
        <begin position="10"/>
        <end position="390"/>
    </location>
</feature>
<feature type="transmembrane region" description="Helical" evidence="8">
    <location>
        <begin position="306"/>
        <end position="327"/>
    </location>
</feature>
<evidence type="ECO:0000256" key="3">
    <source>
        <dbReference type="ARBA" id="ARBA00022448"/>
    </source>
</evidence>
<evidence type="ECO:0000313" key="10">
    <source>
        <dbReference type="EMBL" id="GAA0232810.1"/>
    </source>
</evidence>
<feature type="transmembrane region" description="Helical" evidence="8">
    <location>
        <begin position="213"/>
        <end position="237"/>
    </location>
</feature>
<comment type="subcellular location">
    <subcellularLocation>
        <location evidence="1">Cell membrane</location>
        <topology evidence="1">Multi-pass membrane protein</topology>
    </subcellularLocation>
</comment>
<organism evidence="10 11">
    <name type="scientific">Cryptosporangium japonicum</name>
    <dbReference type="NCBI Taxonomy" id="80872"/>
    <lineage>
        <taxon>Bacteria</taxon>
        <taxon>Bacillati</taxon>
        <taxon>Actinomycetota</taxon>
        <taxon>Actinomycetes</taxon>
        <taxon>Cryptosporangiales</taxon>
        <taxon>Cryptosporangiaceae</taxon>
        <taxon>Cryptosporangium</taxon>
    </lineage>
</organism>
<dbReference type="RefSeq" id="WP_344648247.1">
    <property type="nucleotide sequence ID" value="NZ_BAAAGX010000007.1"/>
</dbReference>
<feature type="transmembrane region" description="Helical" evidence="8">
    <location>
        <begin position="83"/>
        <end position="101"/>
    </location>
</feature>
<dbReference type="SUPFAM" id="SSF103473">
    <property type="entry name" value="MFS general substrate transporter"/>
    <property type="match status" value="1"/>
</dbReference>
<dbReference type="InterPro" id="IPR036259">
    <property type="entry name" value="MFS_trans_sf"/>
</dbReference>
<keyword evidence="7 8" id="KW-0472">Membrane</keyword>
<comment type="similarity">
    <text evidence="2">Belongs to the major facilitator superfamily.</text>
</comment>
<name>A0ABN0TXR3_9ACTN</name>
<gene>
    <name evidence="10" type="ORF">GCM10009539_17710</name>
</gene>
<evidence type="ECO:0000259" key="9">
    <source>
        <dbReference type="PROSITE" id="PS50850"/>
    </source>
</evidence>
<feature type="transmembrane region" description="Helical" evidence="8">
    <location>
        <begin position="249"/>
        <end position="268"/>
    </location>
</feature>
<evidence type="ECO:0000256" key="4">
    <source>
        <dbReference type="ARBA" id="ARBA00022475"/>
    </source>
</evidence>
<dbReference type="PANTHER" id="PTHR43271">
    <property type="entry name" value="BLL2771 PROTEIN"/>
    <property type="match status" value="1"/>
</dbReference>
<feature type="transmembrane region" description="Helical" evidence="8">
    <location>
        <begin position="107"/>
        <end position="128"/>
    </location>
</feature>
<dbReference type="Pfam" id="PF07690">
    <property type="entry name" value="MFS_1"/>
    <property type="match status" value="1"/>
</dbReference>
<evidence type="ECO:0000256" key="6">
    <source>
        <dbReference type="ARBA" id="ARBA00022989"/>
    </source>
</evidence>
<feature type="transmembrane region" description="Helical" evidence="8">
    <location>
        <begin position="280"/>
        <end position="300"/>
    </location>
</feature>
<feature type="transmembrane region" description="Helical" evidence="8">
    <location>
        <begin position="166"/>
        <end position="185"/>
    </location>
</feature>
<evidence type="ECO:0000256" key="7">
    <source>
        <dbReference type="ARBA" id="ARBA00023136"/>
    </source>
</evidence>
<sequence>MTRHLPGTPGFRALNLGMALIGLAAFGLLYATQPLLPRLSDRFAVDATAASLSLSVTTGTLALLVVPATWLGQRLGRRRVMRAGLVAAVALTFACAAAPTFPVLLGLRAASGAALAAVVGVAMGHVAAEVHPSGLGSAMGLYVAGNSVGGVTGRLVSSLVVDAAGWRWALAAVGLLGLVATGLGWRLLPPPAAPATVTPAAGRPRPATVRDPALLALLAVPFLLMGGFVATYNFLTYRLTAAPFDVSEAVIGAVFLTYLAGTAASALAGRTADRVGRPPVLLASIALMGAGLLLTLPPWLPAVALGLLIFTAGFFGAHSTASGWAPVVGSARPATAGALYVFGYYAGSSVFGSCVGISWHAGGWPLTVTVIEGLIVLAAAAAAFVATRVTGLSAPPRSPSAPSTAHPVLQ</sequence>
<keyword evidence="3" id="KW-0813">Transport</keyword>
<protein>
    <submittedName>
        <fullName evidence="10">MFS transporter</fullName>
    </submittedName>
</protein>
<dbReference type="PROSITE" id="PS50850">
    <property type="entry name" value="MFS"/>
    <property type="match status" value="1"/>
</dbReference>
<dbReference type="CDD" id="cd17324">
    <property type="entry name" value="MFS_NepI_like"/>
    <property type="match status" value="1"/>
</dbReference>
<keyword evidence="6 8" id="KW-1133">Transmembrane helix</keyword>
<evidence type="ECO:0000256" key="8">
    <source>
        <dbReference type="SAM" id="Phobius"/>
    </source>
</evidence>
<feature type="transmembrane region" description="Helical" evidence="8">
    <location>
        <begin position="140"/>
        <end position="160"/>
    </location>
</feature>
<keyword evidence="4" id="KW-1003">Cell membrane</keyword>
<keyword evidence="11" id="KW-1185">Reference proteome</keyword>
<feature type="transmembrane region" description="Helical" evidence="8">
    <location>
        <begin position="52"/>
        <end position="71"/>
    </location>
</feature>
<dbReference type="InterPro" id="IPR020846">
    <property type="entry name" value="MFS_dom"/>
</dbReference>